<evidence type="ECO:0000256" key="9">
    <source>
        <dbReference type="ARBA" id="ARBA00022842"/>
    </source>
</evidence>
<dbReference type="Pfam" id="PF00809">
    <property type="entry name" value="Pterin_bind"/>
    <property type="match status" value="1"/>
</dbReference>
<evidence type="ECO:0000256" key="5">
    <source>
        <dbReference type="ARBA" id="ARBA00012458"/>
    </source>
</evidence>
<dbReference type="KEGG" id="geo:Geob_3422"/>
<keyword evidence="8" id="KW-0479">Metal-binding</keyword>
<dbReference type="NCBIfam" id="TIGR01496">
    <property type="entry name" value="DHPS"/>
    <property type="match status" value="1"/>
</dbReference>
<evidence type="ECO:0000256" key="6">
    <source>
        <dbReference type="ARBA" id="ARBA00016919"/>
    </source>
</evidence>
<dbReference type="PROSITE" id="PS50972">
    <property type="entry name" value="PTERIN_BINDING"/>
    <property type="match status" value="1"/>
</dbReference>
<evidence type="ECO:0000256" key="4">
    <source>
        <dbReference type="ARBA" id="ARBA00009503"/>
    </source>
</evidence>
<dbReference type="GO" id="GO:0004156">
    <property type="term" value="F:dihydropteroate synthase activity"/>
    <property type="evidence" value="ECO:0007669"/>
    <property type="project" value="UniProtKB-EC"/>
</dbReference>
<dbReference type="GO" id="GO:0046654">
    <property type="term" value="P:tetrahydrofolate biosynthetic process"/>
    <property type="evidence" value="ECO:0007669"/>
    <property type="project" value="TreeGrafter"/>
</dbReference>
<dbReference type="InterPro" id="IPR000489">
    <property type="entry name" value="Pterin-binding_dom"/>
</dbReference>
<dbReference type="EC" id="2.5.1.15" evidence="5"/>
<dbReference type="eggNOG" id="COG0294">
    <property type="taxonomic scope" value="Bacteria"/>
</dbReference>
<dbReference type="InterPro" id="IPR011005">
    <property type="entry name" value="Dihydropteroate_synth-like_sf"/>
</dbReference>
<comment type="pathway">
    <text evidence="3">Cofactor biosynthesis; tetrahydrofolate biosynthesis; 7,8-dihydrofolate from 2-amino-4-hydroxy-6-hydroxymethyl-7,8-dihydropteridine diphosphate and 4-aminobenzoate: step 1/2.</text>
</comment>
<dbReference type="CDD" id="cd00739">
    <property type="entry name" value="DHPS"/>
    <property type="match status" value="1"/>
</dbReference>
<dbReference type="Proteomes" id="UP000007721">
    <property type="component" value="Chromosome"/>
</dbReference>
<feature type="domain" description="Pterin-binding" evidence="12">
    <location>
        <begin position="21"/>
        <end position="274"/>
    </location>
</feature>
<evidence type="ECO:0000256" key="1">
    <source>
        <dbReference type="ARBA" id="ARBA00000012"/>
    </source>
</evidence>
<name>B9M5K6_GEODF</name>
<dbReference type="InterPro" id="IPR045031">
    <property type="entry name" value="DHP_synth-like"/>
</dbReference>
<reference evidence="13 14" key="1">
    <citation type="submission" date="2009-01" db="EMBL/GenBank/DDBJ databases">
        <title>Complete sequence of Geobacter sp. FRC-32.</title>
        <authorList>
            <consortium name="US DOE Joint Genome Institute"/>
            <person name="Lucas S."/>
            <person name="Copeland A."/>
            <person name="Lapidus A."/>
            <person name="Glavina del Rio T."/>
            <person name="Dalin E."/>
            <person name="Tice H."/>
            <person name="Bruce D."/>
            <person name="Goodwin L."/>
            <person name="Pitluck S."/>
            <person name="Saunders E."/>
            <person name="Brettin T."/>
            <person name="Detter J.C."/>
            <person name="Han C."/>
            <person name="Larimer F."/>
            <person name="Land M."/>
            <person name="Hauser L."/>
            <person name="Kyrpides N."/>
            <person name="Ovchinnikova G."/>
            <person name="Kostka J."/>
            <person name="Richardson P."/>
        </authorList>
    </citation>
    <scope>NUCLEOTIDE SEQUENCE [LARGE SCALE GENOMIC DNA]</scope>
    <source>
        <strain evidence="14">DSM 22248 / JCM 15807 / FRC-32</strain>
    </source>
</reference>
<dbReference type="GO" id="GO:0005829">
    <property type="term" value="C:cytosol"/>
    <property type="evidence" value="ECO:0007669"/>
    <property type="project" value="TreeGrafter"/>
</dbReference>
<evidence type="ECO:0000256" key="7">
    <source>
        <dbReference type="ARBA" id="ARBA00022679"/>
    </source>
</evidence>
<dbReference type="InterPro" id="IPR006390">
    <property type="entry name" value="DHP_synth_dom"/>
</dbReference>
<dbReference type="EMBL" id="CP001390">
    <property type="protein sequence ID" value="ACM21765.1"/>
    <property type="molecule type" value="Genomic_DNA"/>
</dbReference>
<evidence type="ECO:0000256" key="8">
    <source>
        <dbReference type="ARBA" id="ARBA00022723"/>
    </source>
</evidence>
<evidence type="ECO:0000256" key="2">
    <source>
        <dbReference type="ARBA" id="ARBA00001946"/>
    </source>
</evidence>
<protein>
    <recommendedName>
        <fullName evidence="6">Dihydropteroate synthase</fullName>
        <ecNumber evidence="5">2.5.1.15</ecNumber>
    </recommendedName>
    <alternativeName>
        <fullName evidence="11">Dihydropteroate pyrophosphorylase</fullName>
    </alternativeName>
</protein>
<dbReference type="Gene3D" id="3.20.20.20">
    <property type="entry name" value="Dihydropteroate synthase-like"/>
    <property type="match status" value="1"/>
</dbReference>
<proteinExistence type="inferred from homology"/>
<comment type="similarity">
    <text evidence="4">Belongs to the DHPS family.</text>
</comment>
<dbReference type="GO" id="GO:0046656">
    <property type="term" value="P:folic acid biosynthetic process"/>
    <property type="evidence" value="ECO:0007669"/>
    <property type="project" value="UniProtKB-KW"/>
</dbReference>
<evidence type="ECO:0000259" key="12">
    <source>
        <dbReference type="PROSITE" id="PS50972"/>
    </source>
</evidence>
<evidence type="ECO:0000313" key="14">
    <source>
        <dbReference type="Proteomes" id="UP000007721"/>
    </source>
</evidence>
<gene>
    <name evidence="13" type="primary">folP</name>
    <name evidence="13" type="ordered locus">Geob_3422</name>
</gene>
<dbReference type="SUPFAM" id="SSF51717">
    <property type="entry name" value="Dihydropteroate synthetase-like"/>
    <property type="match status" value="1"/>
</dbReference>
<evidence type="ECO:0000256" key="3">
    <source>
        <dbReference type="ARBA" id="ARBA00004763"/>
    </source>
</evidence>
<organism evidence="13 14">
    <name type="scientific">Geotalea daltonii (strain DSM 22248 / JCM 15807 / FRC-32)</name>
    <name type="common">Geobacter daltonii</name>
    <dbReference type="NCBI Taxonomy" id="316067"/>
    <lineage>
        <taxon>Bacteria</taxon>
        <taxon>Pseudomonadati</taxon>
        <taxon>Thermodesulfobacteriota</taxon>
        <taxon>Desulfuromonadia</taxon>
        <taxon>Geobacterales</taxon>
        <taxon>Geobacteraceae</taxon>
        <taxon>Geotalea</taxon>
    </lineage>
</organism>
<keyword evidence="7" id="KW-0808">Transferase</keyword>
<accession>B9M5K6</accession>
<dbReference type="OrthoDB" id="9811744at2"/>
<evidence type="ECO:0000313" key="13">
    <source>
        <dbReference type="EMBL" id="ACM21765.1"/>
    </source>
</evidence>
<dbReference type="STRING" id="316067.Geob_3422"/>
<keyword evidence="14" id="KW-1185">Reference proteome</keyword>
<dbReference type="HOGENOM" id="CLU_008023_0_2_7"/>
<sequence length="284" mass="30088">MADFPLSWSIGRRTIDLSGRPCVMGILNVTPDSFSDGNSFFSYEKAVARALEMEAQGADIIDIGGESTRPNAPPVSEQEELNRVIPVVEALAGRLKIPISIDTYKASVAEAALAAGAEIINDISGLTFDSRMAEVVASAGAGLIVMHTRGTPQEMQLNTTYGDIIAEVSAALRSSLKLAEDAGIPAGRIIIDPGVGFGKDMEGNLEIIRRLSEFSELGRPVLLAASRKTFIGKITGKEPAERLFGTAAVVAVAIYNGAALVRVHDVLEMRDVADMAGALYGKRN</sequence>
<keyword evidence="9" id="KW-0460">Magnesium</keyword>
<evidence type="ECO:0000256" key="11">
    <source>
        <dbReference type="ARBA" id="ARBA00030193"/>
    </source>
</evidence>
<evidence type="ECO:0000256" key="10">
    <source>
        <dbReference type="ARBA" id="ARBA00022909"/>
    </source>
</evidence>
<dbReference type="PANTHER" id="PTHR20941:SF1">
    <property type="entry name" value="FOLIC ACID SYNTHESIS PROTEIN FOL1"/>
    <property type="match status" value="1"/>
</dbReference>
<dbReference type="RefSeq" id="WP_012648493.1">
    <property type="nucleotide sequence ID" value="NC_011979.1"/>
</dbReference>
<dbReference type="AlphaFoldDB" id="B9M5K6"/>
<dbReference type="GO" id="GO:0046872">
    <property type="term" value="F:metal ion binding"/>
    <property type="evidence" value="ECO:0007669"/>
    <property type="project" value="UniProtKB-KW"/>
</dbReference>
<dbReference type="PANTHER" id="PTHR20941">
    <property type="entry name" value="FOLATE SYNTHESIS PROTEINS"/>
    <property type="match status" value="1"/>
</dbReference>
<comment type="cofactor">
    <cofactor evidence="2">
        <name>Mg(2+)</name>
        <dbReference type="ChEBI" id="CHEBI:18420"/>
    </cofactor>
</comment>
<dbReference type="PROSITE" id="PS00793">
    <property type="entry name" value="DHPS_2"/>
    <property type="match status" value="1"/>
</dbReference>
<dbReference type="FunFam" id="3.20.20.20:FF:000006">
    <property type="entry name" value="Dihydropteroate synthase"/>
    <property type="match status" value="1"/>
</dbReference>
<comment type="catalytic activity">
    <reaction evidence="1">
        <text>(7,8-dihydropterin-6-yl)methyl diphosphate + 4-aminobenzoate = 7,8-dihydropteroate + diphosphate</text>
        <dbReference type="Rhea" id="RHEA:19949"/>
        <dbReference type="ChEBI" id="CHEBI:17836"/>
        <dbReference type="ChEBI" id="CHEBI:17839"/>
        <dbReference type="ChEBI" id="CHEBI:33019"/>
        <dbReference type="ChEBI" id="CHEBI:72950"/>
        <dbReference type="EC" id="2.5.1.15"/>
    </reaction>
</comment>
<keyword evidence="10" id="KW-0289">Folate biosynthesis</keyword>